<feature type="region of interest" description="Disordered" evidence="1">
    <location>
        <begin position="39"/>
        <end position="58"/>
    </location>
</feature>
<gene>
    <name evidence="2" type="ORF">HNR44_000208</name>
</gene>
<comment type="caution">
    <text evidence="2">The sequence shown here is derived from an EMBL/GenBank/DDBJ whole genome shotgun (WGS) entry which is preliminary data.</text>
</comment>
<dbReference type="RefSeq" id="WP_246407175.1">
    <property type="nucleotide sequence ID" value="NZ_JACHHJ010000001.1"/>
</dbReference>
<sequence length="58" mass="6635">MNKEELRKEGIDLLKNLNENKKSSIAMKLAGDCWHRQSGRRRKPLALPYPGIQSGTQK</sequence>
<organism evidence="2 3">
    <name type="scientific">Geomicrobium halophilum</name>
    <dbReference type="NCBI Taxonomy" id="549000"/>
    <lineage>
        <taxon>Bacteria</taxon>
        <taxon>Bacillati</taxon>
        <taxon>Bacillota</taxon>
        <taxon>Bacilli</taxon>
        <taxon>Bacillales</taxon>
        <taxon>Geomicrobium</taxon>
    </lineage>
</organism>
<dbReference type="AlphaFoldDB" id="A0A841PHP0"/>
<name>A0A841PHP0_9BACL</name>
<reference evidence="2 3" key="1">
    <citation type="submission" date="2020-08" db="EMBL/GenBank/DDBJ databases">
        <title>Genomic Encyclopedia of Type Strains, Phase IV (KMG-IV): sequencing the most valuable type-strain genomes for metagenomic binning, comparative biology and taxonomic classification.</title>
        <authorList>
            <person name="Goeker M."/>
        </authorList>
    </citation>
    <scope>NUCLEOTIDE SEQUENCE [LARGE SCALE GENOMIC DNA]</scope>
    <source>
        <strain evidence="2 3">DSM 21769</strain>
    </source>
</reference>
<keyword evidence="3" id="KW-1185">Reference proteome</keyword>
<accession>A0A841PHP0</accession>
<dbReference type="Proteomes" id="UP000568839">
    <property type="component" value="Unassembled WGS sequence"/>
</dbReference>
<evidence type="ECO:0000256" key="1">
    <source>
        <dbReference type="SAM" id="MobiDB-lite"/>
    </source>
</evidence>
<protein>
    <submittedName>
        <fullName evidence="2">Uncharacterized protein</fullName>
    </submittedName>
</protein>
<proteinExistence type="predicted"/>
<evidence type="ECO:0000313" key="2">
    <source>
        <dbReference type="EMBL" id="MBB6448259.1"/>
    </source>
</evidence>
<dbReference type="EMBL" id="JACHHJ010000001">
    <property type="protein sequence ID" value="MBB6448259.1"/>
    <property type="molecule type" value="Genomic_DNA"/>
</dbReference>
<evidence type="ECO:0000313" key="3">
    <source>
        <dbReference type="Proteomes" id="UP000568839"/>
    </source>
</evidence>